<comment type="caution">
    <text evidence="1">The sequence shown here is derived from an EMBL/GenBank/DDBJ whole genome shotgun (WGS) entry which is preliminary data.</text>
</comment>
<keyword evidence="1" id="KW-0808">Transferase</keyword>
<organism evidence="1 2">
    <name type="scientific">Senna tora</name>
    <dbReference type="NCBI Taxonomy" id="362788"/>
    <lineage>
        <taxon>Eukaryota</taxon>
        <taxon>Viridiplantae</taxon>
        <taxon>Streptophyta</taxon>
        <taxon>Embryophyta</taxon>
        <taxon>Tracheophyta</taxon>
        <taxon>Spermatophyta</taxon>
        <taxon>Magnoliopsida</taxon>
        <taxon>eudicotyledons</taxon>
        <taxon>Gunneridae</taxon>
        <taxon>Pentapetalae</taxon>
        <taxon>rosids</taxon>
        <taxon>fabids</taxon>
        <taxon>Fabales</taxon>
        <taxon>Fabaceae</taxon>
        <taxon>Caesalpinioideae</taxon>
        <taxon>Cassia clade</taxon>
        <taxon>Senna</taxon>
    </lineage>
</organism>
<dbReference type="EMBL" id="JAAIUW010000006">
    <property type="protein sequence ID" value="KAF7827358.1"/>
    <property type="molecule type" value="Genomic_DNA"/>
</dbReference>
<reference evidence="1" key="1">
    <citation type="submission" date="2020-09" db="EMBL/GenBank/DDBJ databases">
        <title>Genome-Enabled Discovery of Anthraquinone Biosynthesis in Senna tora.</title>
        <authorList>
            <person name="Kang S.-H."/>
            <person name="Pandey R.P."/>
            <person name="Lee C.-M."/>
            <person name="Sim J.-S."/>
            <person name="Jeong J.-T."/>
            <person name="Choi B.-S."/>
            <person name="Jung M."/>
            <person name="Ginzburg D."/>
            <person name="Zhao K."/>
            <person name="Won S.Y."/>
            <person name="Oh T.-J."/>
            <person name="Yu Y."/>
            <person name="Kim N.-H."/>
            <person name="Lee O.R."/>
            <person name="Lee T.-H."/>
            <person name="Bashyal P."/>
            <person name="Kim T.-S."/>
            <person name="Lee W.-H."/>
            <person name="Kawkins C."/>
            <person name="Kim C.-K."/>
            <person name="Kim J.S."/>
            <person name="Ahn B.O."/>
            <person name="Rhee S.Y."/>
            <person name="Sohng J.K."/>
        </authorList>
    </citation>
    <scope>NUCLEOTIDE SEQUENCE</scope>
    <source>
        <tissue evidence="1">Leaf</tissue>
    </source>
</reference>
<keyword evidence="1" id="KW-0695">RNA-directed DNA polymerase</keyword>
<dbReference type="AlphaFoldDB" id="A0A834WNF3"/>
<evidence type="ECO:0000313" key="1">
    <source>
        <dbReference type="EMBL" id="KAF7827358.1"/>
    </source>
</evidence>
<accession>A0A834WNF3</accession>
<keyword evidence="2" id="KW-1185">Reference proteome</keyword>
<name>A0A834WNF3_9FABA</name>
<dbReference type="GO" id="GO:0003964">
    <property type="term" value="F:RNA-directed DNA polymerase activity"/>
    <property type="evidence" value="ECO:0007669"/>
    <property type="project" value="UniProtKB-KW"/>
</dbReference>
<gene>
    <name evidence="1" type="ORF">G2W53_018522</name>
</gene>
<proteinExistence type="predicted"/>
<dbReference type="Proteomes" id="UP000634136">
    <property type="component" value="Unassembled WGS sequence"/>
</dbReference>
<protein>
    <submittedName>
        <fullName evidence="1">Reverse transcriptase</fullName>
    </submittedName>
</protein>
<sequence length="153" mass="18092">MVLPVKISNETENANRGFIWGDQEGKRKVHLVAWDQGLIARKEVLWSKVLLAKYGYGTEMKERSNCNVSRSWLGICNKFWRKNRGMTMDERCSKCGDSCEYLIHLLCDCPETRNIYMRLVRCGRWPIFFKLTRQEWIKANLMCNFSTRGGEWR</sequence>
<keyword evidence="1" id="KW-0548">Nucleotidyltransferase</keyword>
<evidence type="ECO:0000313" key="2">
    <source>
        <dbReference type="Proteomes" id="UP000634136"/>
    </source>
</evidence>